<dbReference type="InterPro" id="IPR005162">
    <property type="entry name" value="Retrotrans_gag_dom"/>
</dbReference>
<feature type="compositionally biased region" description="Basic and acidic residues" evidence="1">
    <location>
        <begin position="208"/>
        <end position="218"/>
    </location>
</feature>
<feature type="region of interest" description="Disordered" evidence="1">
    <location>
        <begin position="208"/>
        <end position="306"/>
    </location>
</feature>
<dbReference type="Pfam" id="PF03732">
    <property type="entry name" value="Retrotrans_gag"/>
    <property type="match status" value="1"/>
</dbReference>
<reference evidence="3" key="1">
    <citation type="journal article" date="2014" name="Nat. Commun.">
        <title>The emerging biofuel crop Camelina sativa retains a highly undifferentiated hexaploid genome structure.</title>
        <authorList>
            <person name="Kagale S."/>
            <person name="Koh C."/>
            <person name="Nixon J."/>
            <person name="Bollina V."/>
            <person name="Clarke W.E."/>
            <person name="Tuteja R."/>
            <person name="Spillane C."/>
            <person name="Robinson S.J."/>
            <person name="Links M.G."/>
            <person name="Clarke C."/>
            <person name="Higgins E.E."/>
            <person name="Huebert T."/>
            <person name="Sharpe A.G."/>
            <person name="Parkin I.A."/>
        </authorList>
    </citation>
    <scope>NUCLEOTIDE SEQUENCE [LARGE SCALE GENOMIC DNA]</scope>
    <source>
        <strain evidence="3">cv. DH55</strain>
    </source>
</reference>
<proteinExistence type="predicted"/>
<sequence length="331" mass="38275">MTRQNQGRAGGHEPTETQQTLAMIQNLLTHMIQQQQQRNQGDPLADTSMGQFVRLVKMMKDIGVRKFKGETNTVQADRWLRTLEMHFETSECPMEYRKQIVVNLLEEDAGASWETVASRYRYVPISWETFKKEFELKYFPPESRDHLEELFISLEQREKSVRVYDQIFTKLRKYLYNGNDDEASMVRSVSKLEERAVNVETGIELEKSKMSREKKKEGMPPGKVVNSRRNNQEINKNQNSNRGKGGMIMSGRGLVRTGSGDSSPEQEENWAQPYGQEESWGQPFGSEEWGPYIYDEPSYGAARGYQAPSMSDMFDWENLGDTPRYSPLDSM</sequence>
<feature type="domain" description="Retrotransposon gag" evidence="2">
    <location>
        <begin position="100"/>
        <end position="187"/>
    </location>
</feature>
<evidence type="ECO:0000313" key="4">
    <source>
        <dbReference type="RefSeq" id="XP_010496965.1"/>
    </source>
</evidence>
<dbReference type="GeneID" id="104773991"/>
<keyword evidence="3" id="KW-1185">Reference proteome</keyword>
<evidence type="ECO:0000256" key="1">
    <source>
        <dbReference type="SAM" id="MobiDB-lite"/>
    </source>
</evidence>
<feature type="region of interest" description="Disordered" evidence="1">
    <location>
        <begin position="312"/>
        <end position="331"/>
    </location>
</feature>
<evidence type="ECO:0000313" key="3">
    <source>
        <dbReference type="Proteomes" id="UP000694864"/>
    </source>
</evidence>
<reference evidence="4" key="2">
    <citation type="submission" date="2025-08" db="UniProtKB">
        <authorList>
            <consortium name="RefSeq"/>
        </authorList>
    </citation>
    <scope>IDENTIFICATION</scope>
    <source>
        <tissue evidence="4">Leaf</tissue>
    </source>
</reference>
<protein>
    <submittedName>
        <fullName evidence="4">Uncharacterized protein LOC104773991</fullName>
    </submittedName>
</protein>
<name>A0ABM0Y7Z7_CAMSA</name>
<dbReference type="Proteomes" id="UP000694864">
    <property type="component" value="Unplaced"/>
</dbReference>
<feature type="compositionally biased region" description="Low complexity" evidence="1">
    <location>
        <begin position="228"/>
        <end position="242"/>
    </location>
</feature>
<organism evidence="3 4">
    <name type="scientific">Camelina sativa</name>
    <name type="common">False flax</name>
    <name type="synonym">Myagrum sativum</name>
    <dbReference type="NCBI Taxonomy" id="90675"/>
    <lineage>
        <taxon>Eukaryota</taxon>
        <taxon>Viridiplantae</taxon>
        <taxon>Streptophyta</taxon>
        <taxon>Embryophyta</taxon>
        <taxon>Tracheophyta</taxon>
        <taxon>Spermatophyta</taxon>
        <taxon>Magnoliopsida</taxon>
        <taxon>eudicotyledons</taxon>
        <taxon>Gunneridae</taxon>
        <taxon>Pentapetalae</taxon>
        <taxon>rosids</taxon>
        <taxon>malvids</taxon>
        <taxon>Brassicales</taxon>
        <taxon>Brassicaceae</taxon>
        <taxon>Camelineae</taxon>
        <taxon>Camelina</taxon>
    </lineage>
</organism>
<dbReference type="RefSeq" id="XP_010496965.1">
    <property type="nucleotide sequence ID" value="XM_010498663.1"/>
</dbReference>
<evidence type="ECO:0000259" key="2">
    <source>
        <dbReference type="Pfam" id="PF03732"/>
    </source>
</evidence>
<gene>
    <name evidence="4" type="primary">LOC104773991</name>
</gene>
<accession>A0ABM0Y7Z7</accession>